<sequence>MFDLPQLSKCMDFLPIFCLIMLLSFSLIRMLTKRSTKVFLVDFACYKPPPNESCSKERAFELLKLQGNHNEELLDFFNTVVYKVGLSDSTYLPESLLKVPPDFSLAAARQETEAVIFGAIDKLLAKTRVPVQDIGILVVNCSLFNTVPSLSSIIVHRYKLKDTVASYSLGGMGCSSGLIAIGLADQLLKVHKNTCALIVSTENITGYYYRGNDKSKFVINCLFRLGGSAILLSNHSSHSKSSKYQLIHTVHSHTASSDQSYKSIFQEEDEQGFLGVTINKDLIVSAVKAITLNLNSLGPLVLPLSEKYLVLKNLFTQRIFRAKIQPYIPKFGSSIHHFFPHVGGKPVLDELQRNLGFSDATMEASRMTLYRFGNTSSSAVWYSMAYAEAKGRVKKGDLLWQIGFGAGFKCSSVVWRAMGDLMKGDDEGNPWSGEIDKYPVNLDSIKPLTEREYFFEPTKK</sequence>
<evidence type="ECO:0000313" key="2">
    <source>
        <dbReference type="Proteomes" id="UP001060085"/>
    </source>
</evidence>
<accession>A0ACC0C5Q1</accession>
<dbReference type="EMBL" id="CM044701">
    <property type="protein sequence ID" value="KAI5680200.1"/>
    <property type="molecule type" value="Genomic_DNA"/>
</dbReference>
<protein>
    <submittedName>
        <fullName evidence="1">Uncharacterized protein</fullName>
    </submittedName>
</protein>
<proteinExistence type="predicted"/>
<evidence type="ECO:0000313" key="1">
    <source>
        <dbReference type="EMBL" id="KAI5680200.1"/>
    </source>
</evidence>
<organism evidence="1 2">
    <name type="scientific">Catharanthus roseus</name>
    <name type="common">Madagascar periwinkle</name>
    <name type="synonym">Vinca rosea</name>
    <dbReference type="NCBI Taxonomy" id="4058"/>
    <lineage>
        <taxon>Eukaryota</taxon>
        <taxon>Viridiplantae</taxon>
        <taxon>Streptophyta</taxon>
        <taxon>Embryophyta</taxon>
        <taxon>Tracheophyta</taxon>
        <taxon>Spermatophyta</taxon>
        <taxon>Magnoliopsida</taxon>
        <taxon>eudicotyledons</taxon>
        <taxon>Gunneridae</taxon>
        <taxon>Pentapetalae</taxon>
        <taxon>asterids</taxon>
        <taxon>lamiids</taxon>
        <taxon>Gentianales</taxon>
        <taxon>Apocynaceae</taxon>
        <taxon>Rauvolfioideae</taxon>
        <taxon>Vinceae</taxon>
        <taxon>Catharanthinae</taxon>
        <taxon>Catharanthus</taxon>
    </lineage>
</organism>
<dbReference type="Proteomes" id="UP001060085">
    <property type="component" value="Linkage Group LG01"/>
</dbReference>
<gene>
    <name evidence="1" type="ORF">M9H77_01427</name>
</gene>
<keyword evidence="2" id="KW-1185">Reference proteome</keyword>
<comment type="caution">
    <text evidence="1">The sequence shown here is derived from an EMBL/GenBank/DDBJ whole genome shotgun (WGS) entry which is preliminary data.</text>
</comment>
<reference evidence="2" key="1">
    <citation type="journal article" date="2023" name="Nat. Plants">
        <title>Single-cell RNA sequencing provides a high-resolution roadmap for understanding the multicellular compartmentation of specialized metabolism.</title>
        <authorList>
            <person name="Sun S."/>
            <person name="Shen X."/>
            <person name="Li Y."/>
            <person name="Li Y."/>
            <person name="Wang S."/>
            <person name="Li R."/>
            <person name="Zhang H."/>
            <person name="Shen G."/>
            <person name="Guo B."/>
            <person name="Wei J."/>
            <person name="Xu J."/>
            <person name="St-Pierre B."/>
            <person name="Chen S."/>
            <person name="Sun C."/>
        </authorList>
    </citation>
    <scope>NUCLEOTIDE SEQUENCE [LARGE SCALE GENOMIC DNA]</scope>
</reference>
<name>A0ACC0C5Q1_CATRO</name>